<dbReference type="SUPFAM" id="SSF52025">
    <property type="entry name" value="PA domain"/>
    <property type="match status" value="1"/>
</dbReference>
<dbReference type="Gene3D" id="3.50.30.30">
    <property type="match status" value="1"/>
</dbReference>
<dbReference type="InterPro" id="IPR045175">
    <property type="entry name" value="M28_fam"/>
</dbReference>
<comment type="caution">
    <text evidence="2">The sequence shown here is derived from an EMBL/GenBank/DDBJ whole genome shotgun (WGS) entry which is preliminary data.</text>
</comment>
<dbReference type="OrthoDB" id="9764939at2"/>
<dbReference type="Gene3D" id="3.40.630.10">
    <property type="entry name" value="Zn peptidases"/>
    <property type="match status" value="2"/>
</dbReference>
<dbReference type="PANTHER" id="PTHR12147">
    <property type="entry name" value="METALLOPEPTIDASE M28 FAMILY MEMBER"/>
    <property type="match status" value="1"/>
</dbReference>
<dbReference type="AlphaFoldDB" id="A0A0E9MZ76"/>
<dbReference type="GO" id="GO:0008235">
    <property type="term" value="F:metalloexopeptidase activity"/>
    <property type="evidence" value="ECO:0007669"/>
    <property type="project" value="InterPro"/>
</dbReference>
<dbReference type="PROSITE" id="PS00018">
    <property type="entry name" value="EF_HAND_1"/>
    <property type="match status" value="1"/>
</dbReference>
<dbReference type="InterPro" id="IPR018247">
    <property type="entry name" value="EF_Hand_1_Ca_BS"/>
</dbReference>
<organism evidence="2 3">
    <name type="scientific">Flavihumibacter petaseus NBRC 106054</name>
    <dbReference type="NCBI Taxonomy" id="1220578"/>
    <lineage>
        <taxon>Bacteria</taxon>
        <taxon>Pseudomonadati</taxon>
        <taxon>Bacteroidota</taxon>
        <taxon>Chitinophagia</taxon>
        <taxon>Chitinophagales</taxon>
        <taxon>Chitinophagaceae</taxon>
        <taxon>Flavihumibacter</taxon>
    </lineage>
</organism>
<dbReference type="PANTHER" id="PTHR12147:SF26">
    <property type="entry name" value="PEPTIDASE M28 DOMAIN-CONTAINING PROTEIN"/>
    <property type="match status" value="1"/>
</dbReference>
<evidence type="ECO:0000259" key="1">
    <source>
        <dbReference type="Pfam" id="PF04389"/>
    </source>
</evidence>
<reference evidence="2 3" key="1">
    <citation type="submission" date="2015-04" db="EMBL/GenBank/DDBJ databases">
        <title>Whole genome shotgun sequence of Flavihumibacter petaseus NBRC 106054.</title>
        <authorList>
            <person name="Miyazawa S."/>
            <person name="Hosoyama A."/>
            <person name="Hashimoto M."/>
            <person name="Noguchi M."/>
            <person name="Tsuchikane K."/>
            <person name="Ohji S."/>
            <person name="Yamazoe A."/>
            <person name="Ichikawa N."/>
            <person name="Kimura A."/>
            <person name="Fujita N."/>
        </authorList>
    </citation>
    <scope>NUCLEOTIDE SEQUENCE [LARGE SCALE GENOMIC DNA]</scope>
    <source>
        <strain evidence="2 3">NBRC 106054</strain>
    </source>
</reference>
<dbReference type="EMBL" id="BBWV01000001">
    <property type="protein sequence ID" value="GAO42395.1"/>
    <property type="molecule type" value="Genomic_DNA"/>
</dbReference>
<dbReference type="STRING" id="1220578.FPE01S_01_14100"/>
<keyword evidence="3" id="KW-1185">Reference proteome</keyword>
<dbReference type="Proteomes" id="UP000033121">
    <property type="component" value="Unassembled WGS sequence"/>
</dbReference>
<evidence type="ECO:0000313" key="2">
    <source>
        <dbReference type="EMBL" id="GAO42395.1"/>
    </source>
</evidence>
<name>A0A0E9MZ76_9BACT</name>
<dbReference type="InterPro" id="IPR046450">
    <property type="entry name" value="PA_dom_sf"/>
</dbReference>
<dbReference type="RefSeq" id="WP_046368096.1">
    <property type="nucleotide sequence ID" value="NZ_BBWV01000001.1"/>
</dbReference>
<dbReference type="GO" id="GO:0006508">
    <property type="term" value="P:proteolysis"/>
    <property type="evidence" value="ECO:0007669"/>
    <property type="project" value="InterPro"/>
</dbReference>
<evidence type="ECO:0000313" key="3">
    <source>
        <dbReference type="Proteomes" id="UP000033121"/>
    </source>
</evidence>
<sequence>MRKLLFVLGLFPAALAIGQKKANPQKIAASITEEDLKRHLTIVAGADMEGRETATEGQKKAAAYIEQHFRSLGLLPGNKDSYQMNFPVFRDSLVSSKLAVNEQPFTVNTDYQPFLQVTRPGGQYFSEVVFAGHGIVDSAWDDYAGLEVRGKAVLLLDGVPSSYTTTKKGFRSPGNFYGKYLNAVKKGAAAVLLVGPNFPRKETPALGNMYTNLYSAEQPASLYTISAGLAKSLVGEDWSGLESGGKSGKVAGKVYSTRLMLELDKQIMKLSSSNVLGYLEGTDKKDEWLIITAHYDHLGKRGNVIYYGADDDGSGTVGVLEIAEAFVKAKAAGKGPRRNILFMTVSGEEKGLWGSEYFSEHPSIPMDKATADLNIDMIGRVDTERKTPDTLNYVYVVGDDKLSTELKPLSESINKKYVNMVLDYRFNDPNDQNQIYFRSDHYNFAKKGVPVIFYYDGMLQADYHKPTDTVDKIDFPLLKKRAQLVFYTAWEMANRDNQIKRDLPIPTMTRN</sequence>
<dbReference type="Pfam" id="PF04389">
    <property type="entry name" value="Peptidase_M28"/>
    <property type="match status" value="1"/>
</dbReference>
<gene>
    <name evidence="2" type="ORF">FPE01S_01_14100</name>
</gene>
<dbReference type="SUPFAM" id="SSF53187">
    <property type="entry name" value="Zn-dependent exopeptidases"/>
    <property type="match status" value="1"/>
</dbReference>
<accession>A0A0E9MZ76</accession>
<proteinExistence type="predicted"/>
<protein>
    <submittedName>
        <fullName evidence="2">Peptidase M28 family protein</fullName>
    </submittedName>
</protein>
<feature type="domain" description="Peptidase M28" evidence="1">
    <location>
        <begin position="274"/>
        <end position="487"/>
    </location>
</feature>
<dbReference type="InterPro" id="IPR007484">
    <property type="entry name" value="Peptidase_M28"/>
</dbReference>